<keyword evidence="3" id="KW-1185">Reference proteome</keyword>
<organism evidence="2 3">
    <name type="scientific">Rousettus aegyptiacus</name>
    <name type="common">Egyptian fruit bat</name>
    <name type="synonym">Pteropus aegyptiacus</name>
    <dbReference type="NCBI Taxonomy" id="9407"/>
    <lineage>
        <taxon>Eukaryota</taxon>
        <taxon>Metazoa</taxon>
        <taxon>Chordata</taxon>
        <taxon>Craniata</taxon>
        <taxon>Vertebrata</taxon>
        <taxon>Euteleostomi</taxon>
        <taxon>Mammalia</taxon>
        <taxon>Eutheria</taxon>
        <taxon>Laurasiatheria</taxon>
        <taxon>Chiroptera</taxon>
        <taxon>Yinpterochiroptera</taxon>
        <taxon>Pteropodoidea</taxon>
        <taxon>Pteropodidae</taxon>
        <taxon>Rousettinae</taxon>
        <taxon>Rousettus</taxon>
    </lineage>
</organism>
<sequence length="171" mass="18529">MPLQDSISLLLEAVRTRNEELAQTWKKSEQWATIEQLCSKWLPLSPSLGPRPELPSAACRCWSYALQGPECLCLRRLTPGARRGVAADGPAPPGPHGVDARVRAPPVPRVLGAIGNTGRRHLRGSAGRAEASESPQGLRFPVPTSPQLSRGTRREESPNRMCGVLHLHASP</sequence>
<dbReference type="Proteomes" id="UP000593571">
    <property type="component" value="Unassembled WGS sequence"/>
</dbReference>
<feature type="region of interest" description="Disordered" evidence="1">
    <location>
        <begin position="117"/>
        <end position="171"/>
    </location>
</feature>
<accession>A0A7J8GD71</accession>
<evidence type="ECO:0000313" key="2">
    <source>
        <dbReference type="EMBL" id="KAF6457876.1"/>
    </source>
</evidence>
<protein>
    <submittedName>
        <fullName evidence="2">NPL4-like protein, ubiquitin recognition factor</fullName>
    </submittedName>
</protein>
<dbReference type="EMBL" id="JACASE010000006">
    <property type="protein sequence ID" value="KAF6457876.1"/>
    <property type="molecule type" value="Genomic_DNA"/>
</dbReference>
<dbReference type="AlphaFoldDB" id="A0A7J8GD71"/>
<gene>
    <name evidence="2" type="ORF">HJG63_014309</name>
</gene>
<proteinExistence type="predicted"/>
<name>A0A7J8GD71_ROUAE</name>
<reference evidence="2 3" key="1">
    <citation type="journal article" date="2020" name="Nature">
        <title>Six reference-quality genomes reveal evolution of bat adaptations.</title>
        <authorList>
            <person name="Jebb D."/>
            <person name="Huang Z."/>
            <person name="Pippel M."/>
            <person name="Hughes G.M."/>
            <person name="Lavrichenko K."/>
            <person name="Devanna P."/>
            <person name="Winkler S."/>
            <person name="Jermiin L.S."/>
            <person name="Skirmuntt E.C."/>
            <person name="Katzourakis A."/>
            <person name="Burkitt-Gray L."/>
            <person name="Ray D.A."/>
            <person name="Sullivan K.A.M."/>
            <person name="Roscito J.G."/>
            <person name="Kirilenko B.M."/>
            <person name="Davalos L.M."/>
            <person name="Corthals A.P."/>
            <person name="Power M.L."/>
            <person name="Jones G."/>
            <person name="Ransome R.D."/>
            <person name="Dechmann D.K.N."/>
            <person name="Locatelli A.G."/>
            <person name="Puechmaille S.J."/>
            <person name="Fedrigo O."/>
            <person name="Jarvis E.D."/>
            <person name="Hiller M."/>
            <person name="Vernes S.C."/>
            <person name="Myers E.W."/>
            <person name="Teeling E.C."/>
        </authorList>
    </citation>
    <scope>NUCLEOTIDE SEQUENCE [LARGE SCALE GENOMIC DNA]</scope>
    <source>
        <strain evidence="2">MRouAeg1</strain>
        <tissue evidence="2">Muscle</tissue>
    </source>
</reference>
<evidence type="ECO:0000313" key="3">
    <source>
        <dbReference type="Proteomes" id="UP000593571"/>
    </source>
</evidence>
<evidence type="ECO:0000256" key="1">
    <source>
        <dbReference type="SAM" id="MobiDB-lite"/>
    </source>
</evidence>
<comment type="caution">
    <text evidence="2">The sequence shown here is derived from an EMBL/GenBank/DDBJ whole genome shotgun (WGS) entry which is preliminary data.</text>
</comment>